<protein>
    <recommendedName>
        <fullName evidence="6">Phosphatidylglycerophosphate synthase</fullName>
    </recommendedName>
</protein>
<keyword evidence="3" id="KW-0472">Membrane</keyword>
<sequence>MLDSTLRPVKDRLLSPLARGPVVRMPPLAVSAGGLALTLTAAVAASRRLVALAVVLFLAGRIADGLDGLVARRSGRDSDLGGLVDIVFDVTGYAAIPLGIAVAVDDRATWIATAVLLATFYVNVTTWAYLSSILAKRSLGAGRNASATAVEIPRGLVEGTETIVFFVVALALPDAASTIWWIMAAAVAITAAERVRWAAGALR</sequence>
<keyword evidence="3" id="KW-1133">Transmembrane helix</keyword>
<feature type="transmembrane region" description="Helical" evidence="3">
    <location>
        <begin position="21"/>
        <end position="43"/>
    </location>
</feature>
<evidence type="ECO:0000313" key="5">
    <source>
        <dbReference type="Proteomes" id="UP000011863"/>
    </source>
</evidence>
<accession>A0A6C7EFP6</accession>
<reference evidence="4 5" key="1">
    <citation type="journal article" date="2013" name="Int. J. Syst. Evol. Microbiol.">
        <title>Ilumatobacter nonamiense sp. nov. and Ilumatobacter coccineum sp. nov., isolated from seashore sand.</title>
        <authorList>
            <person name="Matsumoto A."/>
            <person name="Kasai H."/>
            <person name="Matsuo Y."/>
            <person name="Shizuri Y."/>
            <person name="Ichikawa N."/>
            <person name="Fujita N."/>
            <person name="Omura S."/>
            <person name="Takahashi Y."/>
        </authorList>
    </citation>
    <scope>NUCLEOTIDE SEQUENCE [LARGE SCALE GENOMIC DNA]</scope>
    <source>
        <strain evidence="5">NBRC 103263 / KCTC 29153 / YM16-304</strain>
    </source>
</reference>
<evidence type="ECO:0000256" key="1">
    <source>
        <dbReference type="ARBA" id="ARBA00022679"/>
    </source>
</evidence>
<dbReference type="Pfam" id="PF01066">
    <property type="entry name" value="CDP-OH_P_transf"/>
    <property type="match status" value="1"/>
</dbReference>
<evidence type="ECO:0008006" key="6">
    <source>
        <dbReference type="Google" id="ProtNLM"/>
    </source>
</evidence>
<dbReference type="KEGG" id="aym:YM304_24820"/>
<dbReference type="AlphaFoldDB" id="A0A6C7EFP6"/>
<evidence type="ECO:0000256" key="2">
    <source>
        <dbReference type="RuleBase" id="RU003750"/>
    </source>
</evidence>
<organism evidence="4 5">
    <name type="scientific">Ilumatobacter coccineus (strain NBRC 103263 / KCTC 29153 / YM16-304)</name>
    <dbReference type="NCBI Taxonomy" id="1313172"/>
    <lineage>
        <taxon>Bacteria</taxon>
        <taxon>Bacillati</taxon>
        <taxon>Actinomycetota</taxon>
        <taxon>Acidimicrobiia</taxon>
        <taxon>Acidimicrobiales</taxon>
        <taxon>Ilumatobacteraceae</taxon>
        <taxon>Ilumatobacter</taxon>
    </lineage>
</organism>
<dbReference type="PROSITE" id="PS00379">
    <property type="entry name" value="CDP_ALCOHOL_P_TRANSF"/>
    <property type="match status" value="1"/>
</dbReference>
<feature type="transmembrane region" description="Helical" evidence="3">
    <location>
        <begin position="82"/>
        <end position="104"/>
    </location>
</feature>
<gene>
    <name evidence="4" type="ORF">YM304_24820</name>
</gene>
<evidence type="ECO:0000256" key="3">
    <source>
        <dbReference type="SAM" id="Phobius"/>
    </source>
</evidence>
<dbReference type="GO" id="GO:0008654">
    <property type="term" value="P:phospholipid biosynthetic process"/>
    <property type="evidence" value="ECO:0007669"/>
    <property type="project" value="InterPro"/>
</dbReference>
<feature type="transmembrane region" description="Helical" evidence="3">
    <location>
        <begin position="49"/>
        <end position="70"/>
    </location>
</feature>
<keyword evidence="5" id="KW-1185">Reference proteome</keyword>
<dbReference type="GO" id="GO:0016020">
    <property type="term" value="C:membrane"/>
    <property type="evidence" value="ECO:0007669"/>
    <property type="project" value="InterPro"/>
</dbReference>
<comment type="similarity">
    <text evidence="2">Belongs to the CDP-alcohol phosphatidyltransferase class-I family.</text>
</comment>
<proteinExistence type="inferred from homology"/>
<evidence type="ECO:0000313" key="4">
    <source>
        <dbReference type="EMBL" id="BAN02796.1"/>
    </source>
</evidence>
<dbReference type="InterPro" id="IPR043130">
    <property type="entry name" value="CDP-OH_PTrfase_TM_dom"/>
</dbReference>
<dbReference type="Gene3D" id="1.20.120.1760">
    <property type="match status" value="1"/>
</dbReference>
<keyword evidence="1 2" id="KW-0808">Transferase</keyword>
<dbReference type="InterPro" id="IPR048254">
    <property type="entry name" value="CDP_ALCOHOL_P_TRANSF_CS"/>
</dbReference>
<keyword evidence="3" id="KW-0812">Transmembrane</keyword>
<dbReference type="Proteomes" id="UP000011863">
    <property type="component" value="Chromosome"/>
</dbReference>
<dbReference type="GO" id="GO:0016780">
    <property type="term" value="F:phosphotransferase activity, for other substituted phosphate groups"/>
    <property type="evidence" value="ECO:0007669"/>
    <property type="project" value="InterPro"/>
</dbReference>
<feature type="transmembrane region" description="Helical" evidence="3">
    <location>
        <begin position="110"/>
        <end position="134"/>
    </location>
</feature>
<dbReference type="EMBL" id="AP012057">
    <property type="protein sequence ID" value="BAN02796.1"/>
    <property type="molecule type" value="Genomic_DNA"/>
</dbReference>
<dbReference type="InterPro" id="IPR000462">
    <property type="entry name" value="CDP-OH_P_trans"/>
</dbReference>
<dbReference type="OrthoDB" id="9790577at2"/>
<name>A0A6C7EFP6_ILUCY</name>